<dbReference type="PANTHER" id="PTHR36115">
    <property type="entry name" value="PROLINE-RICH ANTIGEN HOMOLOG-RELATED"/>
    <property type="match status" value="1"/>
</dbReference>
<evidence type="ECO:0000256" key="4">
    <source>
        <dbReference type="ARBA" id="ARBA00022989"/>
    </source>
</evidence>
<protein>
    <submittedName>
        <fullName evidence="9">Putative RDD family membrane protein YckC</fullName>
    </submittedName>
</protein>
<proteinExistence type="predicted"/>
<comment type="caution">
    <text evidence="9">The sequence shown here is derived from an EMBL/GenBank/DDBJ whole genome shotgun (WGS) entry which is preliminary data.</text>
</comment>
<evidence type="ECO:0000256" key="3">
    <source>
        <dbReference type="ARBA" id="ARBA00022692"/>
    </source>
</evidence>
<keyword evidence="5 7" id="KW-0472">Membrane</keyword>
<dbReference type="EMBL" id="SHLD01000001">
    <property type="protein sequence ID" value="RZU72044.1"/>
    <property type="molecule type" value="Genomic_DNA"/>
</dbReference>
<evidence type="ECO:0000313" key="10">
    <source>
        <dbReference type="Proteomes" id="UP000294114"/>
    </source>
</evidence>
<dbReference type="RefSeq" id="WP_130329521.1">
    <property type="nucleotide sequence ID" value="NZ_SHLD01000001.1"/>
</dbReference>
<evidence type="ECO:0000256" key="5">
    <source>
        <dbReference type="ARBA" id="ARBA00023136"/>
    </source>
</evidence>
<evidence type="ECO:0000259" key="8">
    <source>
        <dbReference type="Pfam" id="PF06271"/>
    </source>
</evidence>
<evidence type="ECO:0000313" key="9">
    <source>
        <dbReference type="EMBL" id="RZU72044.1"/>
    </source>
</evidence>
<comment type="subcellular location">
    <subcellularLocation>
        <location evidence="1">Cell membrane</location>
        <topology evidence="1">Multi-pass membrane protein</topology>
    </subcellularLocation>
</comment>
<keyword evidence="3 7" id="KW-0812">Transmembrane</keyword>
<feature type="transmembrane region" description="Helical" evidence="7">
    <location>
        <begin position="141"/>
        <end position="163"/>
    </location>
</feature>
<feature type="compositionally biased region" description="Pro residues" evidence="6">
    <location>
        <begin position="1"/>
        <end position="18"/>
    </location>
</feature>
<dbReference type="AlphaFoldDB" id="A0A4Q8B3F8"/>
<dbReference type="Proteomes" id="UP000294114">
    <property type="component" value="Unassembled WGS sequence"/>
</dbReference>
<dbReference type="OrthoDB" id="5244233at2"/>
<evidence type="ECO:0000256" key="1">
    <source>
        <dbReference type="ARBA" id="ARBA00004651"/>
    </source>
</evidence>
<feature type="domain" description="RDD" evidence="8">
    <location>
        <begin position="80"/>
        <end position="239"/>
    </location>
</feature>
<dbReference type="Pfam" id="PF06271">
    <property type="entry name" value="RDD"/>
    <property type="match status" value="1"/>
</dbReference>
<feature type="region of interest" description="Disordered" evidence="6">
    <location>
        <begin position="1"/>
        <end position="48"/>
    </location>
</feature>
<evidence type="ECO:0000256" key="6">
    <source>
        <dbReference type="SAM" id="MobiDB-lite"/>
    </source>
</evidence>
<dbReference type="InterPro" id="IPR051791">
    <property type="entry name" value="Pra-immunoreactive"/>
</dbReference>
<reference evidence="9 10" key="1">
    <citation type="submission" date="2019-02" db="EMBL/GenBank/DDBJ databases">
        <title>Sequencing the genomes of 1000 actinobacteria strains.</title>
        <authorList>
            <person name="Klenk H.-P."/>
        </authorList>
    </citation>
    <scope>NUCLEOTIDE SEQUENCE [LARGE SCALE GENOMIC DNA]</scope>
    <source>
        <strain evidence="9 10">DSM 45612</strain>
    </source>
</reference>
<gene>
    <name evidence="9" type="ORF">EV384_0385</name>
</gene>
<name>A0A4Q8B3F8_9ACTN</name>
<dbReference type="InterPro" id="IPR010432">
    <property type="entry name" value="RDD"/>
</dbReference>
<keyword evidence="4 7" id="KW-1133">Transmembrane helix</keyword>
<feature type="transmembrane region" description="Helical" evidence="7">
    <location>
        <begin position="87"/>
        <end position="114"/>
    </location>
</feature>
<sequence>MTQPPPNSTPPPAGPPPAGGGFAPPTGAAPLRYAVPGQHTPPTYAGLPAYPGPGPGWAPHPGYQHPGYPPPPLAPNGQPLASFTDRLLAWLIDTAVASLLAIVLFVPFFGWIWYRMFTEMLKVNPDGTMTEPDPARMMSDFVVPLLLAEAGLILVLFVFYWLYHVEYAHRTGQTLGKKAMKIRIVPVDPARTLTRGMAGKRYLIEFVAGSLVPFLNYVDGLWQVWDKPWQQCLHDKFAGTVVVKVAP</sequence>
<evidence type="ECO:0000256" key="7">
    <source>
        <dbReference type="SAM" id="Phobius"/>
    </source>
</evidence>
<keyword evidence="2" id="KW-1003">Cell membrane</keyword>
<dbReference type="GO" id="GO:0005886">
    <property type="term" value="C:plasma membrane"/>
    <property type="evidence" value="ECO:0007669"/>
    <property type="project" value="UniProtKB-SubCell"/>
</dbReference>
<evidence type="ECO:0000256" key="2">
    <source>
        <dbReference type="ARBA" id="ARBA00022475"/>
    </source>
</evidence>
<keyword evidence="10" id="KW-1185">Reference proteome</keyword>
<organism evidence="9 10">
    <name type="scientific">Micromonospora kangleipakensis</name>
    <dbReference type="NCBI Taxonomy" id="1077942"/>
    <lineage>
        <taxon>Bacteria</taxon>
        <taxon>Bacillati</taxon>
        <taxon>Actinomycetota</taxon>
        <taxon>Actinomycetes</taxon>
        <taxon>Micromonosporales</taxon>
        <taxon>Micromonosporaceae</taxon>
        <taxon>Micromonospora</taxon>
    </lineage>
</organism>
<accession>A0A4Q8B3F8</accession>